<gene>
    <name evidence="1" type="ORF">J2Z66_000087</name>
</gene>
<organism evidence="1 2">
    <name type="scientific">Paenibacillus eucommiae</name>
    <dbReference type="NCBI Taxonomy" id="1355755"/>
    <lineage>
        <taxon>Bacteria</taxon>
        <taxon>Bacillati</taxon>
        <taxon>Bacillota</taxon>
        <taxon>Bacilli</taxon>
        <taxon>Bacillales</taxon>
        <taxon>Paenibacillaceae</taxon>
        <taxon>Paenibacillus</taxon>
    </lineage>
</organism>
<dbReference type="PANTHER" id="PTHR43857:SF1">
    <property type="entry name" value="YJGH FAMILY PROTEIN"/>
    <property type="match status" value="1"/>
</dbReference>
<dbReference type="RefSeq" id="WP_209968449.1">
    <property type="nucleotide sequence ID" value="NZ_JAGGLB010000001.1"/>
</dbReference>
<dbReference type="Gene3D" id="3.30.1330.40">
    <property type="entry name" value="RutC-like"/>
    <property type="match status" value="1"/>
</dbReference>
<dbReference type="Pfam" id="PF01042">
    <property type="entry name" value="Ribonuc_L-PSP"/>
    <property type="match status" value="1"/>
</dbReference>
<protein>
    <submittedName>
        <fullName evidence="1">Enamine deaminase RidA (YjgF/YER057c/UK114 family)</fullName>
    </submittedName>
</protein>
<sequence>MLERKKAMSGAPWETIFGYCRALRIGNVVEVSGTTAMKDGEIVGIGDAYQQTKRILQIIEEALEEVGASMQDVTRTRIFVTDIKLWEQIAKAHREAFSDIMPVASMVEVSALMDPRLLVEIEAQAYLEK</sequence>
<dbReference type="SUPFAM" id="SSF55298">
    <property type="entry name" value="YjgF-like"/>
    <property type="match status" value="1"/>
</dbReference>
<evidence type="ECO:0000313" key="1">
    <source>
        <dbReference type="EMBL" id="MBP1988492.1"/>
    </source>
</evidence>
<dbReference type="InterPro" id="IPR006175">
    <property type="entry name" value="YjgF/YER057c/UK114"/>
</dbReference>
<comment type="caution">
    <text evidence="1">The sequence shown here is derived from an EMBL/GenBank/DDBJ whole genome shotgun (WGS) entry which is preliminary data.</text>
</comment>
<accession>A0ABS4ILQ0</accession>
<dbReference type="Proteomes" id="UP001519287">
    <property type="component" value="Unassembled WGS sequence"/>
</dbReference>
<name>A0ABS4ILQ0_9BACL</name>
<dbReference type="EMBL" id="JAGGLB010000001">
    <property type="protein sequence ID" value="MBP1988492.1"/>
    <property type="molecule type" value="Genomic_DNA"/>
</dbReference>
<dbReference type="PANTHER" id="PTHR43857">
    <property type="entry name" value="BLR7761 PROTEIN"/>
    <property type="match status" value="1"/>
</dbReference>
<evidence type="ECO:0000313" key="2">
    <source>
        <dbReference type="Proteomes" id="UP001519287"/>
    </source>
</evidence>
<dbReference type="InterPro" id="IPR035959">
    <property type="entry name" value="RutC-like_sf"/>
</dbReference>
<proteinExistence type="predicted"/>
<reference evidence="1 2" key="1">
    <citation type="submission" date="2021-03" db="EMBL/GenBank/DDBJ databases">
        <title>Genomic Encyclopedia of Type Strains, Phase IV (KMG-IV): sequencing the most valuable type-strain genomes for metagenomic binning, comparative biology and taxonomic classification.</title>
        <authorList>
            <person name="Goeker M."/>
        </authorList>
    </citation>
    <scope>NUCLEOTIDE SEQUENCE [LARGE SCALE GENOMIC DNA]</scope>
    <source>
        <strain evidence="1 2">DSM 26048</strain>
    </source>
</reference>
<keyword evidence="2" id="KW-1185">Reference proteome</keyword>
<dbReference type="CDD" id="cd06154">
    <property type="entry name" value="YjgF_YER057c_UK114_like_6"/>
    <property type="match status" value="1"/>
</dbReference>